<name>A0A655FLS0_MYCTX</name>
<dbReference type="Proteomes" id="UP000039217">
    <property type="component" value="Unassembled WGS sequence"/>
</dbReference>
<proteinExistence type="predicted"/>
<dbReference type="EMBL" id="CQQC01001362">
    <property type="protein sequence ID" value="CNV88055.1"/>
    <property type="molecule type" value="Genomic_DNA"/>
</dbReference>
<accession>A0A655FLS0</accession>
<organism evidence="1 2">
    <name type="scientific">Mycobacterium tuberculosis</name>
    <dbReference type="NCBI Taxonomy" id="1773"/>
    <lineage>
        <taxon>Bacteria</taxon>
        <taxon>Bacillati</taxon>
        <taxon>Actinomycetota</taxon>
        <taxon>Actinomycetes</taxon>
        <taxon>Mycobacteriales</taxon>
        <taxon>Mycobacteriaceae</taxon>
        <taxon>Mycobacterium</taxon>
        <taxon>Mycobacterium tuberculosis complex</taxon>
    </lineage>
</organism>
<dbReference type="AlphaFoldDB" id="A0A655FLS0"/>
<reference evidence="1 2" key="1">
    <citation type="submission" date="2015-03" db="EMBL/GenBank/DDBJ databases">
        <authorList>
            <consortium name="Pathogen Informatics"/>
        </authorList>
    </citation>
    <scope>NUCLEOTIDE SEQUENCE [LARGE SCALE GENOMIC DNA]</scope>
    <source>
        <strain evidence="1 2">D00501624</strain>
    </source>
</reference>
<protein>
    <submittedName>
        <fullName evidence="1">Uncharacterized protein</fullName>
    </submittedName>
</protein>
<sequence>MWCSWSSVNAVPRVVSSSADTKPVAVTGVACKILQATSNDIFCNASRFAAGSWVSSPCGAPRYWRIETASGKRT</sequence>
<evidence type="ECO:0000313" key="1">
    <source>
        <dbReference type="EMBL" id="CNV88055.1"/>
    </source>
</evidence>
<gene>
    <name evidence="1" type="ORF">ERS007661_03225</name>
</gene>
<evidence type="ECO:0000313" key="2">
    <source>
        <dbReference type="Proteomes" id="UP000039217"/>
    </source>
</evidence>